<dbReference type="AlphaFoldDB" id="A0AAV9NZG9"/>
<dbReference type="GeneID" id="89931800"/>
<evidence type="ECO:0000259" key="4">
    <source>
        <dbReference type="PROSITE" id="PS51767"/>
    </source>
</evidence>
<comment type="caution">
    <text evidence="5">The sequence shown here is derived from an EMBL/GenBank/DDBJ whole genome shotgun (WGS) entry which is preliminary data.</text>
</comment>
<feature type="signal peptide" evidence="3">
    <location>
        <begin position="1"/>
        <end position="20"/>
    </location>
</feature>
<dbReference type="Proteomes" id="UP001337655">
    <property type="component" value="Unassembled WGS sequence"/>
</dbReference>
<keyword evidence="6" id="KW-1185">Reference proteome</keyword>
<evidence type="ECO:0000256" key="1">
    <source>
        <dbReference type="SAM" id="MobiDB-lite"/>
    </source>
</evidence>
<keyword evidence="2" id="KW-0472">Membrane</keyword>
<evidence type="ECO:0000313" key="6">
    <source>
        <dbReference type="Proteomes" id="UP001337655"/>
    </source>
</evidence>
<dbReference type="NCBIfam" id="TIGR01167">
    <property type="entry name" value="LPXTG_anchor"/>
    <property type="match status" value="1"/>
</dbReference>
<accession>A0AAV9NZG9</accession>
<evidence type="ECO:0000256" key="3">
    <source>
        <dbReference type="SAM" id="SignalP"/>
    </source>
</evidence>
<dbReference type="InterPro" id="IPR021109">
    <property type="entry name" value="Peptidase_aspartic_dom_sf"/>
</dbReference>
<dbReference type="InterPro" id="IPR033121">
    <property type="entry name" value="PEPTIDASE_A1"/>
</dbReference>
<dbReference type="RefSeq" id="XP_064654201.1">
    <property type="nucleotide sequence ID" value="XM_064807692.1"/>
</dbReference>
<dbReference type="Gene3D" id="2.40.70.10">
    <property type="entry name" value="Acid Proteases"/>
    <property type="match status" value="2"/>
</dbReference>
<proteinExistence type="predicted"/>
<feature type="domain" description="Peptidase A1" evidence="4">
    <location>
        <begin position="43"/>
        <end position="409"/>
    </location>
</feature>
<keyword evidence="2" id="KW-0812">Transmembrane</keyword>
<feature type="region of interest" description="Disordered" evidence="1">
    <location>
        <begin position="426"/>
        <end position="449"/>
    </location>
</feature>
<evidence type="ECO:0000256" key="2">
    <source>
        <dbReference type="SAM" id="Phobius"/>
    </source>
</evidence>
<dbReference type="EMBL" id="JAVRRT010000023">
    <property type="protein sequence ID" value="KAK5163799.1"/>
    <property type="molecule type" value="Genomic_DNA"/>
</dbReference>
<organism evidence="5 6">
    <name type="scientific">Saxophila tyrrhenica</name>
    <dbReference type="NCBI Taxonomy" id="1690608"/>
    <lineage>
        <taxon>Eukaryota</taxon>
        <taxon>Fungi</taxon>
        <taxon>Dikarya</taxon>
        <taxon>Ascomycota</taxon>
        <taxon>Pezizomycotina</taxon>
        <taxon>Dothideomycetes</taxon>
        <taxon>Dothideomycetidae</taxon>
        <taxon>Mycosphaerellales</taxon>
        <taxon>Extremaceae</taxon>
        <taxon>Saxophila</taxon>
    </lineage>
</organism>
<dbReference type="SUPFAM" id="SSF50630">
    <property type="entry name" value="Acid proteases"/>
    <property type="match status" value="1"/>
</dbReference>
<evidence type="ECO:0000313" key="5">
    <source>
        <dbReference type="EMBL" id="KAK5163799.1"/>
    </source>
</evidence>
<dbReference type="Pfam" id="PF00026">
    <property type="entry name" value="Asp"/>
    <property type="match status" value="1"/>
</dbReference>
<feature type="transmembrane region" description="Helical" evidence="2">
    <location>
        <begin position="457"/>
        <end position="478"/>
    </location>
</feature>
<feature type="compositionally biased region" description="Gly residues" evidence="1">
    <location>
        <begin position="437"/>
        <end position="449"/>
    </location>
</feature>
<dbReference type="PROSITE" id="PS51767">
    <property type="entry name" value="PEPTIDASE_A1"/>
    <property type="match status" value="1"/>
</dbReference>
<keyword evidence="2" id="KW-1133">Transmembrane helix</keyword>
<gene>
    <name evidence="5" type="ORF">LTR77_010473</name>
</gene>
<protein>
    <recommendedName>
        <fullName evidence="4">Peptidase A1 domain-containing protein</fullName>
    </recommendedName>
</protein>
<keyword evidence="3" id="KW-0732">Signal</keyword>
<feature type="chain" id="PRO_5043429446" description="Peptidase A1 domain-containing protein" evidence="3">
    <location>
        <begin position="21"/>
        <end position="590"/>
    </location>
</feature>
<name>A0AAV9NZG9_9PEZI</name>
<reference evidence="5 6" key="1">
    <citation type="submission" date="2023-08" db="EMBL/GenBank/DDBJ databases">
        <title>Black Yeasts Isolated from many extreme environments.</title>
        <authorList>
            <person name="Coleine C."/>
            <person name="Stajich J.E."/>
            <person name="Selbmann L."/>
        </authorList>
    </citation>
    <scope>NUCLEOTIDE SEQUENCE [LARGE SCALE GENOMIC DNA]</scope>
    <source>
        <strain evidence="5 6">CCFEE 5935</strain>
    </source>
</reference>
<feature type="region of interest" description="Disordered" evidence="1">
    <location>
        <begin position="552"/>
        <end position="590"/>
    </location>
</feature>
<sequence>MGSAAGVLLSSFCFVHFVLSSSDPIALSIPPSLYWDGVDGSWSTFHVQVGTPGQTVRLLPGTSANAGNAIWAVIPEGCSATYNANISNCANERGYVFKSNTSTTWSSERLSNGGLYELDTYVEGSLGYDGNAYYGFDTVSLGLEGSALPILHNQLVAGIASNNYWLGSLGISPIPHNFTTLDSPVRSMLSTLRETGQIASTSWGYTAGSSYLSSPVFGSLTLIITTPRTPANNAIRGGYDEAQLDASKTLSAIPFGADFTRDLMVDLQSITHNALGSSPLLSQGVSVFIDSMVTAMWLPIPVCKEFEKAFGLEWDSSSEMYLLSTSQHNALLDQNPTLTLTLGSGSKTVDIKFPYAAFDLEISPPLVSSKSYYFPLKQAQNESQYTLGRVFLQEAYVVADYDRQQFQVSQAAHPGTDVEQKITTLYPTDNNSTQSGSGSGSGSDDGKDSGIGTGTTAAIAVAAAAIAALTGIAVWFFLRRKKKSTARAELSGEEIYEHRSDEKDPDPSGTATPLFAEMGAEGTAIHEVGSESKVELDAPHATFYEMPDKGEVAEKDGFGVGTPQPIEMDASPRFELDGGYGGWEKAGSDR</sequence>